<organism evidence="2 3">
    <name type="scientific">Plectus sambesii</name>
    <dbReference type="NCBI Taxonomy" id="2011161"/>
    <lineage>
        <taxon>Eukaryota</taxon>
        <taxon>Metazoa</taxon>
        <taxon>Ecdysozoa</taxon>
        <taxon>Nematoda</taxon>
        <taxon>Chromadorea</taxon>
        <taxon>Plectida</taxon>
        <taxon>Plectina</taxon>
        <taxon>Plectoidea</taxon>
        <taxon>Plectidae</taxon>
        <taxon>Plectus</taxon>
    </lineage>
</organism>
<dbReference type="WBParaSite" id="PSAMB.scaffold2970size20307.g19768.t1">
    <property type="protein sequence ID" value="PSAMB.scaffold2970size20307.g19768.t1"/>
    <property type="gene ID" value="PSAMB.scaffold2970size20307.g19768"/>
</dbReference>
<name>A0A914W215_9BILA</name>
<feature type="region of interest" description="Disordered" evidence="1">
    <location>
        <begin position="139"/>
        <end position="158"/>
    </location>
</feature>
<evidence type="ECO:0000313" key="3">
    <source>
        <dbReference type="WBParaSite" id="PSAMB.scaffold2970size20307.g19768.t1"/>
    </source>
</evidence>
<accession>A0A914W215</accession>
<evidence type="ECO:0000256" key="1">
    <source>
        <dbReference type="SAM" id="MobiDB-lite"/>
    </source>
</evidence>
<keyword evidence="2" id="KW-1185">Reference proteome</keyword>
<sequence length="186" mass="21652">MLSNFGNVLPDLNLWWNVAYSELIENMRQRDDLAYSQMLERIRIGSPSQADVDALRERQIIKTNAPTTDADWLQLAVGEFQRLREEHLQERSQLQTQPLALFPKHTKVNQFNVDLLRLANQKIEVIMAEDCEMLREKIKRTKKGKQKPSPRKWNKTTEPLKSYTKSSILCQTGDRIGALARKLSFQ</sequence>
<reference evidence="3" key="1">
    <citation type="submission" date="2022-11" db="UniProtKB">
        <authorList>
            <consortium name="WormBaseParasite"/>
        </authorList>
    </citation>
    <scope>IDENTIFICATION</scope>
</reference>
<evidence type="ECO:0000313" key="2">
    <source>
        <dbReference type="Proteomes" id="UP000887566"/>
    </source>
</evidence>
<proteinExistence type="predicted"/>
<protein>
    <submittedName>
        <fullName evidence="3">Uncharacterized protein</fullName>
    </submittedName>
</protein>
<feature type="compositionally biased region" description="Basic residues" evidence="1">
    <location>
        <begin position="139"/>
        <end position="154"/>
    </location>
</feature>
<dbReference type="AlphaFoldDB" id="A0A914W215"/>
<dbReference type="Proteomes" id="UP000887566">
    <property type="component" value="Unplaced"/>
</dbReference>